<keyword evidence="5 9" id="KW-1133">Transmembrane helix</keyword>
<dbReference type="InterPro" id="IPR037185">
    <property type="entry name" value="EmrE-like"/>
</dbReference>
<accession>A0A1T4W2F3</accession>
<dbReference type="SUPFAM" id="SSF103481">
    <property type="entry name" value="Multidrug resistance efflux transporter EmrE"/>
    <property type="match status" value="1"/>
</dbReference>
<evidence type="ECO:0000256" key="2">
    <source>
        <dbReference type="ARBA" id="ARBA00022448"/>
    </source>
</evidence>
<evidence type="ECO:0000313" key="10">
    <source>
        <dbReference type="EMBL" id="SKA71329.1"/>
    </source>
</evidence>
<dbReference type="FunFam" id="1.10.3730.20:FF:000001">
    <property type="entry name" value="Quaternary ammonium compound resistance transporter SugE"/>
    <property type="match status" value="1"/>
</dbReference>
<dbReference type="Proteomes" id="UP000189733">
    <property type="component" value="Unassembled WGS sequence"/>
</dbReference>
<keyword evidence="3" id="KW-1003">Cell membrane</keyword>
<organism evidence="10 11">
    <name type="scientific">Desulfobaculum bizertense DSM 18034</name>
    <dbReference type="NCBI Taxonomy" id="1121442"/>
    <lineage>
        <taxon>Bacteria</taxon>
        <taxon>Pseudomonadati</taxon>
        <taxon>Thermodesulfobacteriota</taxon>
        <taxon>Desulfovibrionia</taxon>
        <taxon>Desulfovibrionales</taxon>
        <taxon>Desulfovibrionaceae</taxon>
        <taxon>Desulfobaculum</taxon>
    </lineage>
</organism>
<keyword evidence="11" id="KW-1185">Reference proteome</keyword>
<dbReference type="GO" id="GO:0005886">
    <property type="term" value="C:plasma membrane"/>
    <property type="evidence" value="ECO:0007669"/>
    <property type="project" value="UniProtKB-SubCell"/>
</dbReference>
<feature type="transmembrane region" description="Helical" evidence="9">
    <location>
        <begin position="84"/>
        <end position="103"/>
    </location>
</feature>
<keyword evidence="4 8" id="KW-0812">Transmembrane</keyword>
<evidence type="ECO:0000256" key="6">
    <source>
        <dbReference type="ARBA" id="ARBA00023136"/>
    </source>
</evidence>
<keyword evidence="6 9" id="KW-0472">Membrane</keyword>
<keyword evidence="2" id="KW-0813">Transport</keyword>
<protein>
    <submittedName>
        <fullName evidence="10">Small multidrug resistance pump</fullName>
    </submittedName>
</protein>
<dbReference type="PANTHER" id="PTHR30561:SF1">
    <property type="entry name" value="MULTIDRUG TRANSPORTER EMRE"/>
    <property type="match status" value="1"/>
</dbReference>
<comment type="similarity">
    <text evidence="7 8">Belongs to the drug/metabolite transporter (DMT) superfamily. Small multidrug resistance (SMR) (TC 2.A.7.1) family.</text>
</comment>
<dbReference type="InterPro" id="IPR000390">
    <property type="entry name" value="Small_drug/metabolite_transptr"/>
</dbReference>
<evidence type="ECO:0000313" key="11">
    <source>
        <dbReference type="Proteomes" id="UP000189733"/>
    </source>
</evidence>
<name>A0A1T4W2F3_9BACT</name>
<evidence type="ECO:0000256" key="4">
    <source>
        <dbReference type="ARBA" id="ARBA00022692"/>
    </source>
</evidence>
<dbReference type="STRING" id="1121442.SAMN02745702_01456"/>
<evidence type="ECO:0000256" key="8">
    <source>
        <dbReference type="RuleBase" id="RU003942"/>
    </source>
</evidence>
<feature type="transmembrane region" description="Helical" evidence="9">
    <location>
        <begin position="29"/>
        <end position="47"/>
    </location>
</feature>
<gene>
    <name evidence="10" type="ORF">SAMN02745702_01456</name>
</gene>
<evidence type="ECO:0000256" key="7">
    <source>
        <dbReference type="ARBA" id="ARBA00038032"/>
    </source>
</evidence>
<dbReference type="GO" id="GO:1990961">
    <property type="term" value="P:xenobiotic detoxification by transmembrane export across the plasma membrane"/>
    <property type="evidence" value="ECO:0007669"/>
    <property type="project" value="UniProtKB-ARBA"/>
</dbReference>
<feature type="transmembrane region" description="Helical" evidence="9">
    <location>
        <begin position="59"/>
        <end position="78"/>
    </location>
</feature>
<evidence type="ECO:0000256" key="5">
    <source>
        <dbReference type="ARBA" id="ARBA00022989"/>
    </source>
</evidence>
<evidence type="ECO:0000256" key="9">
    <source>
        <dbReference type="SAM" id="Phobius"/>
    </source>
</evidence>
<dbReference type="InterPro" id="IPR045324">
    <property type="entry name" value="Small_multidrug_res"/>
</dbReference>
<dbReference type="Pfam" id="PF00893">
    <property type="entry name" value="Multi_Drug_Res"/>
    <property type="match status" value="1"/>
</dbReference>
<dbReference type="EMBL" id="FUYA01000004">
    <property type="protein sequence ID" value="SKA71329.1"/>
    <property type="molecule type" value="Genomic_DNA"/>
</dbReference>
<evidence type="ECO:0000256" key="3">
    <source>
        <dbReference type="ARBA" id="ARBA00022475"/>
    </source>
</evidence>
<evidence type="ECO:0000256" key="1">
    <source>
        <dbReference type="ARBA" id="ARBA00004651"/>
    </source>
</evidence>
<sequence>MGYVYLAFAICSEIIGTSALNMSKQFSKLGPSVLVIICYALSFYLLSHVLKTVPIGIAYAIWSGVGIAAISLIGVVFFKQHLDFAGMLGIGCIIVGVVILNGFSNAGH</sequence>
<dbReference type="PANTHER" id="PTHR30561">
    <property type="entry name" value="SMR FAMILY PROTON-DEPENDENT DRUG EFFLUX TRANSPORTER SUGE"/>
    <property type="match status" value="1"/>
</dbReference>
<dbReference type="GO" id="GO:0022857">
    <property type="term" value="F:transmembrane transporter activity"/>
    <property type="evidence" value="ECO:0007669"/>
    <property type="project" value="InterPro"/>
</dbReference>
<dbReference type="Gene3D" id="1.10.3730.20">
    <property type="match status" value="1"/>
</dbReference>
<comment type="subcellular location">
    <subcellularLocation>
        <location evidence="1 8">Cell membrane</location>
        <topology evidence="1 8">Multi-pass membrane protein</topology>
    </subcellularLocation>
</comment>
<dbReference type="RefSeq" id="WP_078684746.1">
    <property type="nucleotide sequence ID" value="NZ_FUYA01000004.1"/>
</dbReference>
<dbReference type="AlphaFoldDB" id="A0A1T4W2F3"/>
<dbReference type="OrthoDB" id="9808638at2"/>
<proteinExistence type="inferred from homology"/>
<reference evidence="10 11" key="1">
    <citation type="submission" date="2017-02" db="EMBL/GenBank/DDBJ databases">
        <authorList>
            <person name="Peterson S.W."/>
        </authorList>
    </citation>
    <scope>NUCLEOTIDE SEQUENCE [LARGE SCALE GENOMIC DNA]</scope>
    <source>
        <strain evidence="10 11">DSM 18034</strain>
    </source>
</reference>